<dbReference type="EMBL" id="NBCO01000029">
    <property type="protein sequence ID" value="ORC86233.1"/>
    <property type="molecule type" value="Genomic_DNA"/>
</dbReference>
<dbReference type="GeneID" id="39988052"/>
<dbReference type="VEuPathDB" id="TriTrypDB:TM35_000291150"/>
<feature type="region of interest" description="Disordered" evidence="1">
    <location>
        <begin position="1"/>
        <end position="272"/>
    </location>
</feature>
<feature type="compositionally biased region" description="Basic and acidic residues" evidence="1">
    <location>
        <begin position="1"/>
        <end position="22"/>
    </location>
</feature>
<feature type="compositionally biased region" description="Basic and acidic residues" evidence="1">
    <location>
        <begin position="53"/>
        <end position="108"/>
    </location>
</feature>
<feature type="compositionally biased region" description="Basic and acidic residues" evidence="1">
    <location>
        <begin position="148"/>
        <end position="167"/>
    </location>
</feature>
<feature type="compositionally biased region" description="Polar residues" evidence="1">
    <location>
        <begin position="111"/>
        <end position="125"/>
    </location>
</feature>
<accession>A0A1X0NP11</accession>
<organism evidence="2 3">
    <name type="scientific">Trypanosoma theileri</name>
    <dbReference type="NCBI Taxonomy" id="67003"/>
    <lineage>
        <taxon>Eukaryota</taxon>
        <taxon>Discoba</taxon>
        <taxon>Euglenozoa</taxon>
        <taxon>Kinetoplastea</taxon>
        <taxon>Metakinetoplastina</taxon>
        <taxon>Trypanosomatida</taxon>
        <taxon>Trypanosomatidae</taxon>
        <taxon>Trypanosoma</taxon>
    </lineage>
</organism>
<reference evidence="2 3" key="1">
    <citation type="submission" date="2017-03" db="EMBL/GenBank/DDBJ databases">
        <title>An alternative strategy for trypanosome survival in the mammalian bloodstream revealed through genome and transcriptome analysis of the ubiquitous bovine parasite Trypanosoma (Megatrypanum) theileri.</title>
        <authorList>
            <person name="Kelly S."/>
            <person name="Ivens A."/>
            <person name="Mott A."/>
            <person name="O'Neill E."/>
            <person name="Emms D."/>
            <person name="Macleod O."/>
            <person name="Voorheis P."/>
            <person name="Matthews J."/>
            <person name="Matthews K."/>
            <person name="Carrington M."/>
        </authorList>
    </citation>
    <scope>NUCLEOTIDE SEQUENCE [LARGE SCALE GENOMIC DNA]</scope>
    <source>
        <strain evidence="2">Edinburgh</strain>
    </source>
</reference>
<dbReference type="OrthoDB" id="10465233at2759"/>
<feature type="compositionally biased region" description="Basic and acidic residues" evidence="1">
    <location>
        <begin position="186"/>
        <end position="200"/>
    </location>
</feature>
<dbReference type="AlphaFoldDB" id="A0A1X0NP11"/>
<feature type="compositionally biased region" description="Polar residues" evidence="1">
    <location>
        <begin position="169"/>
        <end position="185"/>
    </location>
</feature>
<gene>
    <name evidence="2" type="ORF">TM35_000291150</name>
</gene>
<evidence type="ECO:0000313" key="3">
    <source>
        <dbReference type="Proteomes" id="UP000192257"/>
    </source>
</evidence>
<evidence type="ECO:0000256" key="1">
    <source>
        <dbReference type="SAM" id="MobiDB-lite"/>
    </source>
</evidence>
<protein>
    <submittedName>
        <fullName evidence="2">Uncharacterized protein</fullName>
    </submittedName>
</protein>
<evidence type="ECO:0000313" key="2">
    <source>
        <dbReference type="EMBL" id="ORC86233.1"/>
    </source>
</evidence>
<dbReference type="Proteomes" id="UP000192257">
    <property type="component" value="Unassembled WGS sequence"/>
</dbReference>
<proteinExistence type="predicted"/>
<dbReference type="RefSeq" id="XP_028880299.1">
    <property type="nucleotide sequence ID" value="XM_029028272.1"/>
</dbReference>
<comment type="caution">
    <text evidence="2">The sequence shown here is derived from an EMBL/GenBank/DDBJ whole genome shotgun (WGS) entry which is preliminary data.</text>
</comment>
<sequence length="272" mass="30380">MKPDERKGEKGERFAGEGDVKKAKNVGQREEEEEEPVPAKRTPRETAAGSKSRGPEEASEEGSKRPTKRVEVLGETTPLEKEDSSVSKMDKDKYARPDEKEVSFKEGSGDQAGSRTPTGKGTTPSEQREETQQRNIGSASKPPMAVRRTPELSDKVEYPVESGDKGRLTSPSNQAMSRSRSGNQSEPRRSDSGLRYRSVDEPSLTGHLSTRKIPQVKQPWFPPRNTTTEDHIPLEKRESFRNRANSIRELERRSRGSGRSSGRHTSHTSPRE</sequence>
<feature type="compositionally biased region" description="Basic and acidic residues" evidence="1">
    <location>
        <begin position="227"/>
        <end position="254"/>
    </location>
</feature>
<name>A0A1X0NP11_9TRYP</name>
<keyword evidence="3" id="KW-1185">Reference proteome</keyword>